<dbReference type="Proteomes" id="UP001279734">
    <property type="component" value="Unassembled WGS sequence"/>
</dbReference>
<protein>
    <submittedName>
        <fullName evidence="2">Uncharacterized protein</fullName>
    </submittedName>
</protein>
<dbReference type="EMBL" id="BSYO01000028">
    <property type="protein sequence ID" value="GMH24902.1"/>
    <property type="molecule type" value="Genomic_DNA"/>
</dbReference>
<dbReference type="AlphaFoldDB" id="A0AAD3TAG1"/>
<comment type="caution">
    <text evidence="2">The sequence shown here is derived from an EMBL/GenBank/DDBJ whole genome shotgun (WGS) entry which is preliminary data.</text>
</comment>
<evidence type="ECO:0000256" key="1">
    <source>
        <dbReference type="SAM" id="MobiDB-lite"/>
    </source>
</evidence>
<gene>
    <name evidence="2" type="ORF">Nepgr_026745</name>
</gene>
<sequence length="73" mass="7671">MTSGTRLPTWKERERTTKGGSGEGERLLGRSSRASVCTVTAIFPGPVTTTRSSKLSAVKLVGPSSPTVPPTVR</sequence>
<keyword evidence="3" id="KW-1185">Reference proteome</keyword>
<evidence type="ECO:0000313" key="3">
    <source>
        <dbReference type="Proteomes" id="UP001279734"/>
    </source>
</evidence>
<proteinExistence type="predicted"/>
<organism evidence="2 3">
    <name type="scientific">Nepenthes gracilis</name>
    <name type="common">Slender pitcher plant</name>
    <dbReference type="NCBI Taxonomy" id="150966"/>
    <lineage>
        <taxon>Eukaryota</taxon>
        <taxon>Viridiplantae</taxon>
        <taxon>Streptophyta</taxon>
        <taxon>Embryophyta</taxon>
        <taxon>Tracheophyta</taxon>
        <taxon>Spermatophyta</taxon>
        <taxon>Magnoliopsida</taxon>
        <taxon>eudicotyledons</taxon>
        <taxon>Gunneridae</taxon>
        <taxon>Pentapetalae</taxon>
        <taxon>Caryophyllales</taxon>
        <taxon>Nepenthaceae</taxon>
        <taxon>Nepenthes</taxon>
    </lineage>
</organism>
<feature type="region of interest" description="Disordered" evidence="1">
    <location>
        <begin position="1"/>
        <end position="33"/>
    </location>
</feature>
<reference evidence="2" key="1">
    <citation type="submission" date="2023-05" db="EMBL/GenBank/DDBJ databases">
        <title>Nepenthes gracilis genome sequencing.</title>
        <authorList>
            <person name="Fukushima K."/>
        </authorList>
    </citation>
    <scope>NUCLEOTIDE SEQUENCE</scope>
    <source>
        <strain evidence="2">SING2019-196</strain>
    </source>
</reference>
<accession>A0AAD3TAG1</accession>
<name>A0AAD3TAG1_NEPGR</name>
<feature type="compositionally biased region" description="Basic and acidic residues" evidence="1">
    <location>
        <begin position="9"/>
        <end position="28"/>
    </location>
</feature>
<evidence type="ECO:0000313" key="2">
    <source>
        <dbReference type="EMBL" id="GMH24902.1"/>
    </source>
</evidence>